<dbReference type="InterPro" id="IPR029058">
    <property type="entry name" value="AB_hydrolase_fold"/>
</dbReference>
<dbReference type="EMBL" id="ML213607">
    <property type="protein sequence ID" value="TFK37628.1"/>
    <property type="molecule type" value="Genomic_DNA"/>
</dbReference>
<proteinExistence type="predicted"/>
<reference evidence="3 4" key="1">
    <citation type="journal article" date="2019" name="Nat. Ecol. Evol.">
        <title>Megaphylogeny resolves global patterns of mushroom evolution.</title>
        <authorList>
            <person name="Varga T."/>
            <person name="Krizsan K."/>
            <person name="Foldi C."/>
            <person name="Dima B."/>
            <person name="Sanchez-Garcia M."/>
            <person name="Sanchez-Ramirez S."/>
            <person name="Szollosi G.J."/>
            <person name="Szarkandi J.G."/>
            <person name="Papp V."/>
            <person name="Albert L."/>
            <person name="Andreopoulos W."/>
            <person name="Angelini C."/>
            <person name="Antonin V."/>
            <person name="Barry K.W."/>
            <person name="Bougher N.L."/>
            <person name="Buchanan P."/>
            <person name="Buyck B."/>
            <person name="Bense V."/>
            <person name="Catcheside P."/>
            <person name="Chovatia M."/>
            <person name="Cooper J."/>
            <person name="Damon W."/>
            <person name="Desjardin D."/>
            <person name="Finy P."/>
            <person name="Geml J."/>
            <person name="Haridas S."/>
            <person name="Hughes K."/>
            <person name="Justo A."/>
            <person name="Karasinski D."/>
            <person name="Kautmanova I."/>
            <person name="Kiss B."/>
            <person name="Kocsube S."/>
            <person name="Kotiranta H."/>
            <person name="LaButti K.M."/>
            <person name="Lechner B.E."/>
            <person name="Liimatainen K."/>
            <person name="Lipzen A."/>
            <person name="Lukacs Z."/>
            <person name="Mihaltcheva S."/>
            <person name="Morgado L.N."/>
            <person name="Niskanen T."/>
            <person name="Noordeloos M.E."/>
            <person name="Ohm R.A."/>
            <person name="Ortiz-Santana B."/>
            <person name="Ovrebo C."/>
            <person name="Racz N."/>
            <person name="Riley R."/>
            <person name="Savchenko A."/>
            <person name="Shiryaev A."/>
            <person name="Soop K."/>
            <person name="Spirin V."/>
            <person name="Szebenyi C."/>
            <person name="Tomsovsky M."/>
            <person name="Tulloss R.E."/>
            <person name="Uehling J."/>
            <person name="Grigoriev I.V."/>
            <person name="Vagvolgyi C."/>
            <person name="Papp T."/>
            <person name="Martin F.M."/>
            <person name="Miettinen O."/>
            <person name="Hibbett D.S."/>
            <person name="Nagy L.G."/>
        </authorList>
    </citation>
    <scope>NUCLEOTIDE SEQUENCE [LARGE SCALE GENOMIC DNA]</scope>
    <source>
        <strain evidence="3 4">CBS 166.37</strain>
    </source>
</reference>
<evidence type="ECO:0000313" key="3">
    <source>
        <dbReference type="EMBL" id="TFK37628.1"/>
    </source>
</evidence>
<keyword evidence="4" id="KW-1185">Reference proteome</keyword>
<dbReference type="AlphaFoldDB" id="A0A5C3M0G1"/>
<dbReference type="PANTHER" id="PTHR33840">
    <property type="match status" value="1"/>
</dbReference>
<evidence type="ECO:0000259" key="2">
    <source>
        <dbReference type="Pfam" id="PF09994"/>
    </source>
</evidence>
<organism evidence="3 4">
    <name type="scientific">Crucibulum laeve</name>
    <dbReference type="NCBI Taxonomy" id="68775"/>
    <lineage>
        <taxon>Eukaryota</taxon>
        <taxon>Fungi</taxon>
        <taxon>Dikarya</taxon>
        <taxon>Basidiomycota</taxon>
        <taxon>Agaricomycotina</taxon>
        <taxon>Agaricomycetes</taxon>
        <taxon>Agaricomycetidae</taxon>
        <taxon>Agaricales</taxon>
        <taxon>Agaricineae</taxon>
        <taxon>Nidulariaceae</taxon>
        <taxon>Crucibulum</taxon>
    </lineage>
</organism>
<feature type="region of interest" description="Disordered" evidence="1">
    <location>
        <begin position="255"/>
        <end position="275"/>
    </location>
</feature>
<accession>A0A5C3M0G1</accession>
<feature type="domain" description="T6SS Phospholipase effector Tle1-like catalytic" evidence="2">
    <location>
        <begin position="34"/>
        <end position="319"/>
    </location>
</feature>
<evidence type="ECO:0000256" key="1">
    <source>
        <dbReference type="SAM" id="MobiDB-lite"/>
    </source>
</evidence>
<feature type="compositionally biased region" description="Basic and acidic residues" evidence="1">
    <location>
        <begin position="259"/>
        <end position="271"/>
    </location>
</feature>
<dbReference type="Proteomes" id="UP000308652">
    <property type="component" value="Unassembled WGS sequence"/>
</dbReference>
<dbReference type="Pfam" id="PF09994">
    <property type="entry name" value="T6SS_Tle1-like_cat"/>
    <property type="match status" value="1"/>
</dbReference>
<evidence type="ECO:0000313" key="4">
    <source>
        <dbReference type="Proteomes" id="UP000308652"/>
    </source>
</evidence>
<dbReference type="PANTHER" id="PTHR33840:SF2">
    <property type="entry name" value="TLE1 PHOSPHOLIPASE DOMAIN-CONTAINING PROTEIN"/>
    <property type="match status" value="1"/>
</dbReference>
<dbReference type="InterPro" id="IPR018712">
    <property type="entry name" value="Tle1-like_cat"/>
</dbReference>
<dbReference type="OrthoDB" id="3162439at2759"/>
<dbReference type="SUPFAM" id="SSF53474">
    <property type="entry name" value="alpha/beta-Hydrolases"/>
    <property type="match status" value="1"/>
</dbReference>
<protein>
    <recommendedName>
        <fullName evidence="2">T6SS Phospholipase effector Tle1-like catalytic domain-containing protein</fullName>
    </recommendedName>
</protein>
<gene>
    <name evidence="3" type="ORF">BDQ12DRAFT_724077</name>
</gene>
<name>A0A5C3M0G1_9AGAR</name>
<sequence length="543" mass="61222">MAFNIQSPAPLPLKQFVEPKYEGPQPVSSDSEPRTIVLCFDGTGNKFGEEVNNSNVVRFFHALKKDQPGKQLVYYQPGIGTYNKRQFFTRTVSAIASTLDQGIALHLNDHVKEGYQYVMQNYRKGDKICLFGFSRGAHTARVVAGMLYKVGILPPHNDQQLDFAFSVYQTTGDEGIELSKEFRKTFAMPVTVEFVGVWDTVSSVGIIPRAHPYTSVNYAVKTFRHALALDERRARFRPNTWNEPTLDYEQELDVDEPNLPERGKDTPRDEWTYQPPPRNYVDVEEVWFAGTHADVGGGSHHNKIRDSLSYIPLRWMIKEAIVARTGILFDQAYLQTLGFDFQALARELQPLNLTPKDFGFDIGTPTTSHATVPTPNSTNSAQLSPDPFVLLSPLSLPSPSPPASPDPPHLSLTSMTNFVSSTIASSMGHVYAPRIAIKLRHARDREDALAKVWDQLLIARGWWALEVLPLLATYQTPDGTWIRKRMRNFGQGRYIPFQGDEIRVHESVRDRMETALAQDGIKYKPAAYNWDIAQSLGMINYVS</sequence>